<feature type="transmembrane region" description="Helical" evidence="1">
    <location>
        <begin position="203"/>
        <end position="225"/>
    </location>
</feature>
<dbReference type="PANTHER" id="PTHR32502">
    <property type="entry name" value="N-ACETYLGALACTOSAMINE PERMEASE II COMPONENT-RELATED"/>
    <property type="match status" value="1"/>
</dbReference>
<organism evidence="2 3">
    <name type="scientific">Ligilactobacillus pobuzihii</name>
    <dbReference type="NCBI Taxonomy" id="449659"/>
    <lineage>
        <taxon>Bacteria</taxon>
        <taxon>Bacillati</taxon>
        <taxon>Bacillota</taxon>
        <taxon>Bacilli</taxon>
        <taxon>Lactobacillales</taxon>
        <taxon>Lactobacillaceae</taxon>
        <taxon>Ligilactobacillus</taxon>
    </lineage>
</organism>
<reference evidence="2 3" key="1">
    <citation type="journal article" date="2015" name="Genome Announc.">
        <title>Expanding the biotechnology potential of lactobacilli through comparative genomics of 213 strains and associated genera.</title>
        <authorList>
            <person name="Sun Z."/>
            <person name="Harris H.M."/>
            <person name="McCann A."/>
            <person name="Guo C."/>
            <person name="Argimon S."/>
            <person name="Zhang W."/>
            <person name="Yang X."/>
            <person name="Jeffery I.B."/>
            <person name="Cooney J.C."/>
            <person name="Kagawa T.F."/>
            <person name="Liu W."/>
            <person name="Song Y."/>
            <person name="Salvetti E."/>
            <person name="Wrobel A."/>
            <person name="Rasinkangas P."/>
            <person name="Parkhill J."/>
            <person name="Rea M.C."/>
            <person name="O'Sullivan O."/>
            <person name="Ritari J."/>
            <person name="Douillard F.P."/>
            <person name="Paul Ross R."/>
            <person name="Yang R."/>
            <person name="Briner A.E."/>
            <person name="Felis G.E."/>
            <person name="de Vos W.M."/>
            <person name="Barrangou R."/>
            <person name="Klaenhammer T.R."/>
            <person name="Caufield P.W."/>
            <person name="Cui Y."/>
            <person name="Zhang H."/>
            <person name="O'Toole P.W."/>
        </authorList>
    </citation>
    <scope>NUCLEOTIDE SEQUENCE [LARGE SCALE GENOMIC DNA]</scope>
    <source>
        <strain evidence="2 3">NBRC 103219</strain>
    </source>
</reference>
<comment type="caution">
    <text evidence="2">The sequence shown here is derived from an EMBL/GenBank/DDBJ whole genome shotgun (WGS) entry which is preliminary data.</text>
</comment>
<dbReference type="AlphaFoldDB" id="A0A0R2LMX4"/>
<sequence>MERATYPGVTIMSSEVIKKKVSKKDLRGMFWRSLTIEASWNFERQQNMAYSYSMNKVLDKLYPEKEKRREALTRHMAFFNCSPPLSTIVMGITTAMEEENANNPDNFDPESVNNVKAALMGPLSGIGDSFFWGTLRILATGLGTSFAMKGNILGPILFLLVYNIPALLVRWFGLIKGYDLGASMLQGAEASGFLEKFSYGASIIGLMVIGGMSASMVSITVAGSFGQGNEAQTWNSMINGILPNMLPLACVMIIYWLLKKKVSTITILIGIFVIGIVMAYFGILKA</sequence>
<protein>
    <submittedName>
        <fullName evidence="2">PTS system, mannose-specific IID component</fullName>
    </submittedName>
</protein>
<keyword evidence="3" id="KW-1185">Reference proteome</keyword>
<dbReference type="GO" id="GO:0005886">
    <property type="term" value="C:plasma membrane"/>
    <property type="evidence" value="ECO:0007669"/>
    <property type="project" value="TreeGrafter"/>
</dbReference>
<feature type="transmembrane region" description="Helical" evidence="1">
    <location>
        <begin position="237"/>
        <end position="258"/>
    </location>
</feature>
<dbReference type="STRING" id="449659.IV66_GL000478"/>
<proteinExistence type="predicted"/>
<dbReference type="InterPro" id="IPR050303">
    <property type="entry name" value="GatZ_KbaZ_carbometab"/>
</dbReference>
<evidence type="ECO:0000256" key="1">
    <source>
        <dbReference type="SAM" id="Phobius"/>
    </source>
</evidence>
<accession>A0A0R2LMX4</accession>
<dbReference type="Proteomes" id="UP000051886">
    <property type="component" value="Unassembled WGS sequence"/>
</dbReference>
<feature type="transmembrane region" description="Helical" evidence="1">
    <location>
        <begin position="264"/>
        <end position="284"/>
    </location>
</feature>
<dbReference type="GO" id="GO:0009401">
    <property type="term" value="P:phosphoenolpyruvate-dependent sugar phosphotransferase system"/>
    <property type="evidence" value="ECO:0007669"/>
    <property type="project" value="InterPro"/>
</dbReference>
<name>A0A0R2LMX4_9LACO</name>
<dbReference type="PROSITE" id="PS51108">
    <property type="entry name" value="PTS_EIID"/>
    <property type="match status" value="1"/>
</dbReference>
<dbReference type="PATRIC" id="fig|449659.4.peg.480"/>
<keyword evidence="1" id="KW-1133">Transmembrane helix</keyword>
<dbReference type="InterPro" id="IPR004704">
    <property type="entry name" value="PTS_IID_man"/>
</dbReference>
<feature type="transmembrane region" description="Helical" evidence="1">
    <location>
        <begin position="152"/>
        <end position="173"/>
    </location>
</feature>
<gene>
    <name evidence="2" type="ORF">IV66_GL000478</name>
</gene>
<keyword evidence="1" id="KW-0472">Membrane</keyword>
<keyword evidence="1" id="KW-0812">Transmembrane</keyword>
<dbReference type="EMBL" id="JQCN01000011">
    <property type="protein sequence ID" value="KRO01291.1"/>
    <property type="molecule type" value="Genomic_DNA"/>
</dbReference>
<evidence type="ECO:0000313" key="2">
    <source>
        <dbReference type="EMBL" id="KRO01291.1"/>
    </source>
</evidence>
<evidence type="ECO:0000313" key="3">
    <source>
        <dbReference type="Proteomes" id="UP000051886"/>
    </source>
</evidence>
<dbReference type="Pfam" id="PF03613">
    <property type="entry name" value="EIID-AGA"/>
    <property type="match status" value="1"/>
</dbReference>
<dbReference type="PANTHER" id="PTHR32502:SF23">
    <property type="entry name" value="TRANSPORT PROTEIN, PTS SYSTEM"/>
    <property type="match status" value="1"/>
</dbReference>